<protein>
    <submittedName>
        <fullName evidence="1">DUF2284 domain-containing protein</fullName>
    </submittedName>
</protein>
<comment type="caution">
    <text evidence="1">The sequence shown here is derived from an EMBL/GenBank/DDBJ whole genome shotgun (WGS) entry which is preliminary data.</text>
</comment>
<proteinExistence type="predicted"/>
<name>A0A7C3J3K5_9CREN</name>
<dbReference type="Pfam" id="PF10050">
    <property type="entry name" value="DUF2284"/>
    <property type="match status" value="1"/>
</dbReference>
<accession>A0A7C3J3K5</accession>
<dbReference type="AlphaFoldDB" id="A0A7C3J3K5"/>
<dbReference type="EMBL" id="DSTX01000001">
    <property type="protein sequence ID" value="HFK19753.1"/>
    <property type="molecule type" value="Genomic_DNA"/>
</dbReference>
<gene>
    <name evidence="1" type="ORF">ENS19_00535</name>
</gene>
<dbReference type="PIRSF" id="PIRSF018748">
    <property type="entry name" value="UCP018748"/>
    <property type="match status" value="1"/>
</dbReference>
<reference evidence="1" key="1">
    <citation type="journal article" date="2020" name="mSystems">
        <title>Genome- and Community-Level Interaction Insights into Carbon Utilization and Element Cycling Functions of Hydrothermarchaeota in Hydrothermal Sediment.</title>
        <authorList>
            <person name="Zhou Z."/>
            <person name="Liu Y."/>
            <person name="Xu W."/>
            <person name="Pan J."/>
            <person name="Luo Z.H."/>
            <person name="Li M."/>
        </authorList>
    </citation>
    <scope>NUCLEOTIDE SEQUENCE [LARGE SCALE GENOMIC DNA]</scope>
    <source>
        <strain evidence="1">SpSt-468</strain>
    </source>
</reference>
<organism evidence="1">
    <name type="scientific">Candidatus Methanomethylicus mesodigestus</name>
    <dbReference type="NCBI Taxonomy" id="1867258"/>
    <lineage>
        <taxon>Archaea</taxon>
        <taxon>Thermoproteota</taxon>
        <taxon>Methanosuratincolia</taxon>
        <taxon>Candidatus Methanomethylicales</taxon>
        <taxon>Candidatus Methanomethylicaceae</taxon>
        <taxon>Candidatus Methanomethylicus</taxon>
    </lineage>
</organism>
<sequence>MERKDFKFLEDKAFELGAIEAKVIPAGDVVVEDRVVLKCKTGCDDYGSKLCCPPYAPSVDEFRKMLKEYHFALFLKFRANARVDGDVAKSLMRYLYDPEITGERKEKAQKYYAEWSEDARRVLLAVLELERTAFNSGYPFAVGFMAGSCILCAKCNVAAKVCAHPTMMRYPEHAVGINMIKTAEMAGSSLKFPVEGSPEAAALLLIE</sequence>
<dbReference type="InterPro" id="IPR019271">
    <property type="entry name" value="DUF2284_metal-binding"/>
</dbReference>
<evidence type="ECO:0000313" key="1">
    <source>
        <dbReference type="EMBL" id="HFK19753.1"/>
    </source>
</evidence>